<sequence length="140" mass="15328">MHHAAPTRPLVLLVSVTHTALAGHLGICNLSSEHTLKRVKLERGCFVAQRQCNIGFLFPSSQQASHNSLLRRIRLSSNTGLAASPLMLTSDKWISLRLSRVRDAVLTQDGAYKLSTAAIGTSSRRQYLTTALAKRDSYGN</sequence>
<evidence type="ECO:0008006" key="4">
    <source>
        <dbReference type="Google" id="ProtNLM"/>
    </source>
</evidence>
<evidence type="ECO:0000256" key="1">
    <source>
        <dbReference type="SAM" id="SignalP"/>
    </source>
</evidence>
<dbReference type="EMBL" id="CP019475">
    <property type="protein sequence ID" value="UQC80766.1"/>
    <property type="molecule type" value="Genomic_DNA"/>
</dbReference>
<dbReference type="RefSeq" id="XP_049142394.1">
    <property type="nucleotide sequence ID" value="XM_049285251.1"/>
</dbReference>
<dbReference type="GeneID" id="73340261"/>
<feature type="chain" id="PRO_5040474171" description="Secreted protein" evidence="1">
    <location>
        <begin position="23"/>
        <end position="140"/>
    </location>
</feature>
<dbReference type="Proteomes" id="UP000830671">
    <property type="component" value="Chromosome 3"/>
</dbReference>
<keyword evidence="3" id="KW-1185">Reference proteome</keyword>
<dbReference type="AlphaFoldDB" id="A0A9Q8WEY8"/>
<feature type="signal peptide" evidence="1">
    <location>
        <begin position="1"/>
        <end position="22"/>
    </location>
</feature>
<reference evidence="2" key="1">
    <citation type="journal article" date="2021" name="Mol. Plant Microbe Interact.">
        <title>Complete Genome Sequence of the Plant-Pathogenic Fungus Colletotrichum lupini.</title>
        <authorList>
            <person name="Baroncelli R."/>
            <person name="Pensec F."/>
            <person name="Da Lio D."/>
            <person name="Boufleur T."/>
            <person name="Vicente I."/>
            <person name="Sarrocco S."/>
            <person name="Picot A."/>
            <person name="Baraldi E."/>
            <person name="Sukno S."/>
            <person name="Thon M."/>
            <person name="Le Floch G."/>
        </authorList>
    </citation>
    <scope>NUCLEOTIDE SEQUENCE</scope>
    <source>
        <strain evidence="2">IMI 504893</strain>
    </source>
</reference>
<evidence type="ECO:0000313" key="2">
    <source>
        <dbReference type="EMBL" id="UQC80766.1"/>
    </source>
</evidence>
<evidence type="ECO:0000313" key="3">
    <source>
        <dbReference type="Proteomes" id="UP000830671"/>
    </source>
</evidence>
<protein>
    <recommendedName>
        <fullName evidence="4">Secreted protein</fullName>
    </recommendedName>
</protein>
<name>A0A9Q8WEY8_9PEZI</name>
<organism evidence="2 3">
    <name type="scientific">Colletotrichum lupini</name>
    <dbReference type="NCBI Taxonomy" id="145971"/>
    <lineage>
        <taxon>Eukaryota</taxon>
        <taxon>Fungi</taxon>
        <taxon>Dikarya</taxon>
        <taxon>Ascomycota</taxon>
        <taxon>Pezizomycotina</taxon>
        <taxon>Sordariomycetes</taxon>
        <taxon>Hypocreomycetidae</taxon>
        <taxon>Glomerellales</taxon>
        <taxon>Glomerellaceae</taxon>
        <taxon>Colletotrichum</taxon>
        <taxon>Colletotrichum acutatum species complex</taxon>
    </lineage>
</organism>
<gene>
    <name evidence="2" type="ORF">CLUP02_06251</name>
</gene>
<keyword evidence="1" id="KW-0732">Signal</keyword>
<accession>A0A9Q8WEY8</accession>
<dbReference type="KEGG" id="clup:CLUP02_06251"/>
<proteinExistence type="predicted"/>